<evidence type="ECO:0000259" key="6">
    <source>
        <dbReference type="PROSITE" id="PS51349"/>
    </source>
</evidence>
<comment type="cofactor">
    <cofactor evidence="1">
        <name>FMN</name>
        <dbReference type="ChEBI" id="CHEBI:58210"/>
    </cofactor>
</comment>
<feature type="binding site" evidence="5">
    <location>
        <position position="241"/>
    </location>
    <ligand>
        <name>FMN</name>
        <dbReference type="ChEBI" id="CHEBI:58210"/>
    </ligand>
</feature>
<sequence>MTETPAPDEAVDGAPLIAPPLISRGWLDVLEQEANAALPPHIREYVATTAGSAARAAQHLAEWDAVSFAPRTLLGERSLALETSVLGRRVASPVLIAPMAQQVGAHPAGERATATAAASLGTVVGVSTNTAVPFGEIRATGADWWFQVYPLAERATTARLVERAAVAGASAIILTVDTTALLVSAPGIEPTEWPEGPERERLVNLTPDELVALGGRPTVAATLDDIAWLSEVSGGLPVVVKGVLRGDDAARAVDAGAAAVIVSTHGGRRSGASITSLSALPSVVAAVGDRAEVYIDSGVRSGGHVLAALALGARAVFVGRPVMWGLATAGAAGVERVLRGLDAELALALSQSGATSLATLATELDVSLG</sequence>
<organism evidence="7 8">
    <name type="scientific">Labedella phragmitis</name>
    <dbReference type="NCBI Taxonomy" id="2498849"/>
    <lineage>
        <taxon>Bacteria</taxon>
        <taxon>Bacillati</taxon>
        <taxon>Actinomycetota</taxon>
        <taxon>Actinomycetes</taxon>
        <taxon>Micrococcales</taxon>
        <taxon>Microbacteriaceae</taxon>
        <taxon>Labedella</taxon>
    </lineage>
</organism>
<feature type="binding site" evidence="5">
    <location>
        <position position="268"/>
    </location>
    <ligand>
        <name>glyoxylate</name>
        <dbReference type="ChEBI" id="CHEBI:36655"/>
    </ligand>
</feature>
<comment type="similarity">
    <text evidence="3">Belongs to the FMN-dependent alpha-hydroxy acid dehydrogenase family.</text>
</comment>
<evidence type="ECO:0000256" key="2">
    <source>
        <dbReference type="ARBA" id="ARBA00023002"/>
    </source>
</evidence>
<dbReference type="GO" id="GO:0016491">
    <property type="term" value="F:oxidoreductase activity"/>
    <property type="evidence" value="ECO:0007669"/>
    <property type="project" value="UniProtKB-KW"/>
</dbReference>
<proteinExistence type="inferred from homology"/>
<accession>A0A3S4ANW8</accession>
<keyword evidence="8" id="KW-1185">Reference proteome</keyword>
<evidence type="ECO:0000313" key="8">
    <source>
        <dbReference type="Proteomes" id="UP000288547"/>
    </source>
</evidence>
<dbReference type="RefSeq" id="WP_128493525.1">
    <property type="nucleotide sequence ID" value="NZ_RZNB01000001.1"/>
</dbReference>
<dbReference type="OrthoDB" id="9770452at2"/>
<gene>
    <name evidence="7" type="ORF">ELQ90_01670</name>
</gene>
<protein>
    <submittedName>
        <fullName evidence="7">Alpha-hydroxy-acid oxidizing enzyme</fullName>
    </submittedName>
</protein>
<dbReference type="Proteomes" id="UP000288547">
    <property type="component" value="Unassembled WGS sequence"/>
</dbReference>
<feature type="active site" description="Proton acceptor" evidence="4">
    <location>
        <position position="265"/>
    </location>
</feature>
<reference evidence="7 8" key="1">
    <citation type="submission" date="2018-12" db="EMBL/GenBank/DDBJ databases">
        <authorList>
            <person name="Li F."/>
        </authorList>
    </citation>
    <scope>NUCLEOTIDE SEQUENCE [LARGE SCALE GENOMIC DNA]</scope>
    <source>
        <strain evidence="7 8">11W25H-1</strain>
    </source>
</reference>
<feature type="domain" description="FMN hydroxy acid dehydrogenase" evidence="6">
    <location>
        <begin position="19"/>
        <end position="369"/>
    </location>
</feature>
<dbReference type="Pfam" id="PF01070">
    <property type="entry name" value="FMN_dh"/>
    <property type="match status" value="1"/>
</dbReference>
<evidence type="ECO:0000256" key="1">
    <source>
        <dbReference type="ARBA" id="ARBA00001917"/>
    </source>
</evidence>
<comment type="caution">
    <text evidence="7">The sequence shown here is derived from an EMBL/GenBank/DDBJ whole genome shotgun (WGS) entry which is preliminary data.</text>
</comment>
<feature type="binding site" evidence="5">
    <location>
        <begin position="319"/>
        <end position="320"/>
    </location>
    <ligand>
        <name>FMN</name>
        <dbReference type="ChEBI" id="CHEBI:58210"/>
    </ligand>
</feature>
<dbReference type="EMBL" id="RZNB01000001">
    <property type="protein sequence ID" value="RWZ52682.1"/>
    <property type="molecule type" value="Genomic_DNA"/>
</dbReference>
<dbReference type="InterPro" id="IPR037396">
    <property type="entry name" value="FMN_HAD"/>
</dbReference>
<evidence type="ECO:0000313" key="7">
    <source>
        <dbReference type="EMBL" id="RWZ52682.1"/>
    </source>
</evidence>
<evidence type="ECO:0000256" key="3">
    <source>
        <dbReference type="ARBA" id="ARBA00024042"/>
    </source>
</evidence>
<dbReference type="GO" id="GO:0010181">
    <property type="term" value="F:FMN binding"/>
    <property type="evidence" value="ECO:0007669"/>
    <property type="project" value="InterPro"/>
</dbReference>
<evidence type="ECO:0000256" key="5">
    <source>
        <dbReference type="PIRSR" id="PIRSR000138-2"/>
    </source>
</evidence>
<dbReference type="PROSITE" id="PS51349">
    <property type="entry name" value="FMN_HYDROXY_ACID_DH_2"/>
    <property type="match status" value="1"/>
</dbReference>
<feature type="binding site" evidence="5">
    <location>
        <position position="175"/>
    </location>
    <ligand>
        <name>FMN</name>
        <dbReference type="ChEBI" id="CHEBI:58210"/>
    </ligand>
</feature>
<dbReference type="PANTHER" id="PTHR10578">
    <property type="entry name" value="S -2-HYDROXY-ACID OXIDASE-RELATED"/>
    <property type="match status" value="1"/>
</dbReference>
<dbReference type="InterPro" id="IPR013785">
    <property type="entry name" value="Aldolase_TIM"/>
</dbReference>
<feature type="binding site" evidence="5">
    <location>
        <position position="45"/>
    </location>
    <ligand>
        <name>glyoxylate</name>
        <dbReference type="ChEBI" id="CHEBI:36655"/>
    </ligand>
</feature>
<feature type="binding site" evidence="5">
    <location>
        <position position="265"/>
    </location>
    <ligand>
        <name>glyoxylate</name>
        <dbReference type="ChEBI" id="CHEBI:36655"/>
    </ligand>
</feature>
<dbReference type="InterPro" id="IPR012133">
    <property type="entry name" value="Alpha-hydoxy_acid_DH_FMN"/>
</dbReference>
<dbReference type="Gene3D" id="3.20.20.70">
    <property type="entry name" value="Aldolase class I"/>
    <property type="match status" value="1"/>
</dbReference>
<dbReference type="PIRSF" id="PIRSF000138">
    <property type="entry name" value="Al-hdrx_acd_dh"/>
    <property type="match status" value="1"/>
</dbReference>
<feature type="binding site" evidence="5">
    <location>
        <begin position="98"/>
        <end position="100"/>
    </location>
    <ligand>
        <name>FMN</name>
        <dbReference type="ChEBI" id="CHEBI:58210"/>
    </ligand>
</feature>
<evidence type="ECO:0000256" key="4">
    <source>
        <dbReference type="PIRSR" id="PIRSR000138-1"/>
    </source>
</evidence>
<feature type="binding site" evidence="5">
    <location>
        <position position="149"/>
    </location>
    <ligand>
        <name>glyoxylate</name>
        <dbReference type="ChEBI" id="CHEBI:36655"/>
    </ligand>
</feature>
<keyword evidence="2" id="KW-0560">Oxidoreductase</keyword>
<feature type="binding site" evidence="5">
    <location>
        <position position="127"/>
    </location>
    <ligand>
        <name>FMN</name>
        <dbReference type="ChEBI" id="CHEBI:58210"/>
    </ligand>
</feature>
<dbReference type="SUPFAM" id="SSF51395">
    <property type="entry name" value="FMN-linked oxidoreductases"/>
    <property type="match status" value="1"/>
</dbReference>
<dbReference type="CDD" id="cd02809">
    <property type="entry name" value="alpha_hydroxyacid_oxid_FMN"/>
    <property type="match status" value="1"/>
</dbReference>
<name>A0A3S4ANW8_9MICO</name>
<dbReference type="InterPro" id="IPR000262">
    <property type="entry name" value="FMN-dep_DH"/>
</dbReference>
<keyword evidence="5" id="KW-0288">FMN</keyword>
<dbReference type="AlphaFoldDB" id="A0A3S4ANW8"/>
<dbReference type="PANTHER" id="PTHR10578:SF143">
    <property type="entry name" value="FMN-DEPENDENT ALPHA-HYDROXY ACID DEHYDROGENASE PB1A11.03"/>
    <property type="match status" value="1"/>
</dbReference>
<keyword evidence="5" id="KW-0285">Flavoprotein</keyword>
<feature type="binding site" evidence="5">
    <location>
        <position position="147"/>
    </location>
    <ligand>
        <name>FMN</name>
        <dbReference type="ChEBI" id="CHEBI:58210"/>
    </ligand>
</feature>
<feature type="binding site" evidence="5">
    <location>
        <begin position="296"/>
        <end position="300"/>
    </location>
    <ligand>
        <name>FMN</name>
        <dbReference type="ChEBI" id="CHEBI:58210"/>
    </ligand>
</feature>
<feature type="binding site" evidence="5">
    <location>
        <position position="263"/>
    </location>
    <ligand>
        <name>glyoxylate</name>
        <dbReference type="ChEBI" id="CHEBI:36655"/>
    </ligand>
</feature>